<accession>A0AAX2CC30</accession>
<dbReference type="EMBL" id="FMIK01000007">
    <property type="protein sequence ID" value="SCL82460.1"/>
    <property type="molecule type" value="Genomic_DNA"/>
</dbReference>
<dbReference type="PANTHER" id="PTHR43386:SF22">
    <property type="entry name" value="OLIGOPEPTIDE TRANSPORT SYSTEM PERMEASE PROTEIN OPPC"/>
    <property type="match status" value="1"/>
</dbReference>
<dbReference type="SUPFAM" id="SSF161098">
    <property type="entry name" value="MetI-like"/>
    <property type="match status" value="1"/>
</dbReference>
<dbReference type="Pfam" id="PF00528">
    <property type="entry name" value="BPD_transp_1"/>
    <property type="match status" value="1"/>
</dbReference>
<dbReference type="AlphaFoldDB" id="A0AAX2CC30"/>
<feature type="transmembrane region" description="Helical" evidence="7">
    <location>
        <begin position="151"/>
        <end position="173"/>
    </location>
</feature>
<evidence type="ECO:0000313" key="10">
    <source>
        <dbReference type="Proteomes" id="UP000242164"/>
    </source>
</evidence>
<feature type="domain" description="ABC transmembrane type-1" evidence="8">
    <location>
        <begin position="114"/>
        <end position="306"/>
    </location>
</feature>
<evidence type="ECO:0000256" key="6">
    <source>
        <dbReference type="ARBA" id="ARBA00023136"/>
    </source>
</evidence>
<evidence type="ECO:0000256" key="1">
    <source>
        <dbReference type="ARBA" id="ARBA00004651"/>
    </source>
</evidence>
<comment type="caution">
    <text evidence="9">The sequence shown here is derived from an EMBL/GenBank/DDBJ whole genome shotgun (WGS) entry which is preliminary data.</text>
</comment>
<feature type="transmembrane region" description="Helical" evidence="7">
    <location>
        <begin position="229"/>
        <end position="250"/>
    </location>
</feature>
<keyword evidence="2 7" id="KW-0813">Transport</keyword>
<dbReference type="InterPro" id="IPR035906">
    <property type="entry name" value="MetI-like_sf"/>
</dbReference>
<feature type="transmembrane region" description="Helical" evidence="7">
    <location>
        <begin position="285"/>
        <end position="306"/>
    </location>
</feature>
<evidence type="ECO:0000256" key="2">
    <source>
        <dbReference type="ARBA" id="ARBA00022448"/>
    </source>
</evidence>
<dbReference type="PANTHER" id="PTHR43386">
    <property type="entry name" value="OLIGOPEPTIDE TRANSPORT SYSTEM PERMEASE PROTEIN APPC"/>
    <property type="match status" value="1"/>
</dbReference>
<evidence type="ECO:0000256" key="5">
    <source>
        <dbReference type="ARBA" id="ARBA00022989"/>
    </source>
</evidence>
<dbReference type="Pfam" id="PF12911">
    <property type="entry name" value="OppC_N"/>
    <property type="match status" value="1"/>
</dbReference>
<keyword evidence="5 7" id="KW-1133">Transmembrane helix</keyword>
<protein>
    <submittedName>
        <fullName evidence="9">Binding-protein-dependent transport systems inner membrane component</fullName>
    </submittedName>
</protein>
<sequence>MRREIKMGAYEIDDQLLTAEDKKALTANKEQQMISRKKEVFQKLISNPIAIIGGVTLLLIVIFSLIGESLTPYSANEQIKEATNLQPSSEHWFGTDDLGRDIWARTWAGGKISLAVGLIAAALDIGLGVLIGGFSGYVRGRNRLGTLIDEWIVRGIEVMYGIPYLLIVILLLIVMKPGLFTIILALALTGWIGMARLVRAQVLSLKQKEFVIAAERLGTSHMKIIYKHLIPNLTGIIIVNLSFTIPAAIFSESFLSFIGLGVQSPAASWGTMTNDALGTLLSGEWWQLFFPAIMIALIMFAFNAIGDGLQDAIDPKIVKQNRKGKKHGAALIFRKRNVSR</sequence>
<dbReference type="InterPro" id="IPR050366">
    <property type="entry name" value="BP-dependent_transpt_permease"/>
</dbReference>
<proteinExistence type="inferred from homology"/>
<evidence type="ECO:0000313" key="9">
    <source>
        <dbReference type="EMBL" id="SCL82460.1"/>
    </source>
</evidence>
<evidence type="ECO:0000256" key="4">
    <source>
        <dbReference type="ARBA" id="ARBA00022692"/>
    </source>
</evidence>
<gene>
    <name evidence="9" type="ORF">BCB44BAC_00204</name>
</gene>
<dbReference type="CDD" id="cd06261">
    <property type="entry name" value="TM_PBP2"/>
    <property type="match status" value="1"/>
</dbReference>
<dbReference type="InterPro" id="IPR000515">
    <property type="entry name" value="MetI-like"/>
</dbReference>
<dbReference type="GO" id="GO:0055085">
    <property type="term" value="P:transmembrane transport"/>
    <property type="evidence" value="ECO:0007669"/>
    <property type="project" value="InterPro"/>
</dbReference>
<comment type="subcellular location">
    <subcellularLocation>
        <location evidence="1 7">Cell membrane</location>
        <topology evidence="1 7">Multi-pass membrane protein</topology>
    </subcellularLocation>
</comment>
<dbReference type="InterPro" id="IPR025966">
    <property type="entry name" value="OppC_N"/>
</dbReference>
<evidence type="ECO:0000256" key="7">
    <source>
        <dbReference type="RuleBase" id="RU363032"/>
    </source>
</evidence>
<dbReference type="GO" id="GO:0005886">
    <property type="term" value="C:plasma membrane"/>
    <property type="evidence" value="ECO:0007669"/>
    <property type="project" value="UniProtKB-SubCell"/>
</dbReference>
<name>A0AAX2CC30_9BACI</name>
<keyword evidence="4 7" id="KW-0812">Transmembrane</keyword>
<evidence type="ECO:0000259" key="8">
    <source>
        <dbReference type="PROSITE" id="PS50928"/>
    </source>
</evidence>
<dbReference type="Proteomes" id="UP000242164">
    <property type="component" value="Unassembled WGS sequence"/>
</dbReference>
<keyword evidence="6 7" id="KW-0472">Membrane</keyword>
<dbReference type="Gene3D" id="1.10.3720.10">
    <property type="entry name" value="MetI-like"/>
    <property type="match status" value="1"/>
</dbReference>
<reference evidence="9 10" key="1">
    <citation type="submission" date="2016-08" db="EMBL/GenBank/DDBJ databases">
        <authorList>
            <person name="Loux V."/>
            <person name="Rue O."/>
        </authorList>
    </citation>
    <scope>NUCLEOTIDE SEQUENCE [LARGE SCALE GENOMIC DNA]</scope>
    <source>
        <strain evidence="9 10">AFSSA_08CEB44bac</strain>
    </source>
</reference>
<dbReference type="PROSITE" id="PS50928">
    <property type="entry name" value="ABC_TM1"/>
    <property type="match status" value="1"/>
</dbReference>
<evidence type="ECO:0000256" key="3">
    <source>
        <dbReference type="ARBA" id="ARBA00022475"/>
    </source>
</evidence>
<feature type="transmembrane region" description="Helical" evidence="7">
    <location>
        <begin position="112"/>
        <end position="139"/>
    </location>
</feature>
<keyword evidence="3" id="KW-1003">Cell membrane</keyword>
<feature type="transmembrane region" description="Helical" evidence="7">
    <location>
        <begin position="44"/>
        <end position="66"/>
    </location>
</feature>
<organism evidence="9 10">
    <name type="scientific">Bacillus cytotoxicus</name>
    <dbReference type="NCBI Taxonomy" id="580165"/>
    <lineage>
        <taxon>Bacteria</taxon>
        <taxon>Bacillati</taxon>
        <taxon>Bacillota</taxon>
        <taxon>Bacilli</taxon>
        <taxon>Bacillales</taxon>
        <taxon>Bacillaceae</taxon>
        <taxon>Bacillus</taxon>
        <taxon>Bacillus cereus group</taxon>
    </lineage>
</organism>
<feature type="transmembrane region" description="Helical" evidence="7">
    <location>
        <begin position="179"/>
        <end position="198"/>
    </location>
</feature>
<comment type="similarity">
    <text evidence="7">Belongs to the binding-protein-dependent transport system permease family.</text>
</comment>